<evidence type="ECO:0000313" key="4">
    <source>
        <dbReference type="EMBL" id="ALS24951.1"/>
    </source>
</evidence>
<keyword evidence="5" id="KW-1185">Reference proteome</keyword>
<dbReference type="PATRIC" id="fig|162209.4.peg.4934"/>
<reference evidence="4 5" key="2">
    <citation type="journal article" date="2016" name="Genome Announc.">
        <title>Complete Genome Sequences of Two Interactive Moderate Thermophiles, Paenibacillus napthalenovorans 32O-Y and Paenibacillus sp. 32O-W.</title>
        <authorList>
            <person name="Butler R.R.III."/>
            <person name="Wang J."/>
            <person name="Stark B.C."/>
            <person name="Pombert J.F."/>
        </authorList>
    </citation>
    <scope>NUCLEOTIDE SEQUENCE [LARGE SCALE GENOMIC DNA]</scope>
    <source>
        <strain evidence="4 5">32O-Y</strain>
    </source>
</reference>
<feature type="domain" description="Nitroreductase" evidence="3">
    <location>
        <begin position="15"/>
        <end position="189"/>
    </location>
</feature>
<dbReference type="AlphaFoldDB" id="A0A0U2VZQ4"/>
<dbReference type="InterPro" id="IPR029479">
    <property type="entry name" value="Nitroreductase"/>
</dbReference>
<sequence length="215" mass="24534">MMDSIMKSSSVEEIVKMRRSANNFDSNVKIPRREIEEMFELAKFAPSAFNLQHAHYVVVDEPELKLKVKEAAYGQHKVGTASAAIIVLGDLEAYTDAERIYEGMLHLGMMDELTYRQTIDSIYAAYQNLEFRKEEAIRNASLSAMQFMLIAKSKGWDTCPMIGFNSEQVRAVLNIPDRYHIAMMITIGKEKTNHPRPRGYRKPVGEFVHFSAFSS</sequence>
<dbReference type="EMBL" id="CP013652">
    <property type="protein sequence ID" value="ALS24951.1"/>
    <property type="molecule type" value="Genomic_DNA"/>
</dbReference>
<comment type="similarity">
    <text evidence="1">Belongs to the nitroreductase family.</text>
</comment>
<dbReference type="STRING" id="162209.IJ22_46890"/>
<keyword evidence="2" id="KW-0560">Oxidoreductase</keyword>
<accession>A0A0U2VZQ4</accession>
<dbReference type="SUPFAM" id="SSF55469">
    <property type="entry name" value="FMN-dependent nitroreductase-like"/>
    <property type="match status" value="1"/>
</dbReference>
<reference evidence="5" key="1">
    <citation type="submission" date="2015-12" db="EMBL/GenBank/DDBJ databases">
        <title>Complete genome sequences of two moderately thermophilic Paenibacillus species.</title>
        <authorList>
            <person name="Butler R.III."/>
            <person name="Wang J."/>
            <person name="Stark B.C."/>
            <person name="Pombert J.-F."/>
        </authorList>
    </citation>
    <scope>NUCLEOTIDE SEQUENCE [LARGE SCALE GENOMIC DNA]</scope>
    <source>
        <strain evidence="5">32O-Y</strain>
    </source>
</reference>
<evidence type="ECO:0000256" key="1">
    <source>
        <dbReference type="ARBA" id="ARBA00007118"/>
    </source>
</evidence>
<dbReference type="GO" id="GO:0016491">
    <property type="term" value="F:oxidoreductase activity"/>
    <property type="evidence" value="ECO:0007669"/>
    <property type="project" value="UniProtKB-KW"/>
</dbReference>
<dbReference type="PANTHER" id="PTHR43673:SF12">
    <property type="entry name" value="PROTEIN DRGA"/>
    <property type="match status" value="1"/>
</dbReference>
<evidence type="ECO:0000259" key="3">
    <source>
        <dbReference type="Pfam" id="PF00881"/>
    </source>
</evidence>
<proteinExistence type="inferred from homology"/>
<dbReference type="PANTHER" id="PTHR43673">
    <property type="entry name" value="NAD(P)H NITROREDUCTASE YDGI-RELATED"/>
    <property type="match status" value="1"/>
</dbReference>
<organism evidence="4 5">
    <name type="scientific">Paenibacillus naphthalenovorans</name>
    <dbReference type="NCBI Taxonomy" id="162209"/>
    <lineage>
        <taxon>Bacteria</taxon>
        <taxon>Bacillati</taxon>
        <taxon>Bacillota</taxon>
        <taxon>Bacilli</taxon>
        <taxon>Bacillales</taxon>
        <taxon>Paenibacillaceae</taxon>
        <taxon>Paenibacillus</taxon>
    </lineage>
</organism>
<protein>
    <submittedName>
        <fullName evidence="4">NAD(P)H nitroreductase</fullName>
    </submittedName>
</protein>
<dbReference type="RefSeq" id="WP_082660918.1">
    <property type="nucleotide sequence ID" value="NZ_BJCS01000014.1"/>
</dbReference>
<dbReference type="CDD" id="cd02137">
    <property type="entry name" value="MhqN-like"/>
    <property type="match status" value="1"/>
</dbReference>
<gene>
    <name evidence="4" type="ORF">IJ22_46890</name>
</gene>
<dbReference type="Proteomes" id="UP000061660">
    <property type="component" value="Chromosome"/>
</dbReference>
<name>A0A0U2VZQ4_9BACL</name>
<dbReference type="InterPro" id="IPR000415">
    <property type="entry name" value="Nitroreductase-like"/>
</dbReference>
<dbReference type="Pfam" id="PF00881">
    <property type="entry name" value="Nitroreductase"/>
    <property type="match status" value="1"/>
</dbReference>
<dbReference type="KEGG" id="pnp:IJ22_46890"/>
<evidence type="ECO:0000313" key="5">
    <source>
        <dbReference type="Proteomes" id="UP000061660"/>
    </source>
</evidence>
<evidence type="ECO:0000256" key="2">
    <source>
        <dbReference type="ARBA" id="ARBA00023002"/>
    </source>
</evidence>
<dbReference type="Gene3D" id="3.40.109.10">
    <property type="entry name" value="NADH Oxidase"/>
    <property type="match status" value="1"/>
</dbReference>